<evidence type="ECO:0000313" key="2">
    <source>
        <dbReference type="EMBL" id="GHE18828.1"/>
    </source>
</evidence>
<sequence length="352" mass="36821">MCASHGGGATQYPSLRLGPAGYRRRSPNDPEVLMRRLLVTLTAAALGVTLSPVPTATGATAPPNGTFPARIELPDGFQPEGIALGPGPTAWFGSRADGDIYEVSLRTGEGRVISEGPGTPSVGMKSDQQGRLYVAGGSSGTARIIDTETGAVLADRTLTTGASFVNDVVLTRSAAWFTDSSQAQLYRVDRGAEGEPGTATTTLPLTGDWQQVAGFNANGISTTPTGRALLVVNSTTGLLYRVDPATGEATQADLGGASLTMADGMLRHGRTLYVVRNRINEVAVLRLSRTGLSGRLVRTITADDLPASTSFDVPTTVARFGSHLYLPNARFSTPPTPTTDYWVTKVRAKAGD</sequence>
<dbReference type="EMBL" id="BNAD01000014">
    <property type="protein sequence ID" value="GHE18828.1"/>
    <property type="molecule type" value="Genomic_DNA"/>
</dbReference>
<name>A0ABQ3HPL0_9ACTN</name>
<evidence type="ECO:0000256" key="1">
    <source>
        <dbReference type="SAM" id="MobiDB-lite"/>
    </source>
</evidence>
<proteinExistence type="predicted"/>
<comment type="caution">
    <text evidence="2">The sequence shown here is derived from an EMBL/GenBank/DDBJ whole genome shotgun (WGS) entry which is preliminary data.</text>
</comment>
<keyword evidence="3" id="KW-1185">Reference proteome</keyword>
<organism evidence="2 3">
    <name type="scientific">Nocardioides flavus</name>
    <name type="common">ex Wang et al. 2016</name>
    <dbReference type="NCBI Taxonomy" id="2058780"/>
    <lineage>
        <taxon>Bacteria</taxon>
        <taxon>Bacillati</taxon>
        <taxon>Actinomycetota</taxon>
        <taxon>Actinomycetes</taxon>
        <taxon>Propionibacteriales</taxon>
        <taxon>Nocardioidaceae</taxon>
        <taxon>Nocardioides</taxon>
    </lineage>
</organism>
<evidence type="ECO:0008006" key="4">
    <source>
        <dbReference type="Google" id="ProtNLM"/>
    </source>
</evidence>
<accession>A0ABQ3HPL0</accession>
<gene>
    <name evidence="2" type="ORF">GCM10011376_34380</name>
</gene>
<protein>
    <recommendedName>
        <fullName evidence="4">Superoxide dismutase</fullName>
    </recommendedName>
</protein>
<feature type="region of interest" description="Disordered" evidence="1">
    <location>
        <begin position="1"/>
        <end position="28"/>
    </location>
</feature>
<dbReference type="Gene3D" id="2.130.10.10">
    <property type="entry name" value="YVTN repeat-like/Quinoprotein amine dehydrogenase"/>
    <property type="match status" value="2"/>
</dbReference>
<evidence type="ECO:0000313" key="3">
    <source>
        <dbReference type="Proteomes" id="UP000597341"/>
    </source>
</evidence>
<reference evidence="3" key="1">
    <citation type="journal article" date="2019" name="Int. J. Syst. Evol. Microbiol.">
        <title>The Global Catalogue of Microorganisms (GCM) 10K type strain sequencing project: providing services to taxonomists for standard genome sequencing and annotation.</title>
        <authorList>
            <consortium name="The Broad Institute Genomics Platform"/>
            <consortium name="The Broad Institute Genome Sequencing Center for Infectious Disease"/>
            <person name="Wu L."/>
            <person name="Ma J."/>
        </authorList>
    </citation>
    <scope>NUCLEOTIDE SEQUENCE [LARGE SCALE GENOMIC DNA]</scope>
    <source>
        <strain evidence="3">CGMCC 1.12791</strain>
    </source>
</reference>
<dbReference type="Proteomes" id="UP000597341">
    <property type="component" value="Unassembled WGS sequence"/>
</dbReference>
<dbReference type="SUPFAM" id="SSF63829">
    <property type="entry name" value="Calcium-dependent phosphotriesterase"/>
    <property type="match status" value="1"/>
</dbReference>
<dbReference type="InterPro" id="IPR015943">
    <property type="entry name" value="WD40/YVTN_repeat-like_dom_sf"/>
</dbReference>